<protein>
    <submittedName>
        <fullName evidence="1">Uncharacterized protein</fullName>
    </submittedName>
</protein>
<sequence length="117" mass="12296">MEAVLMVITPDTIDDMTDTELTDTVSAQFVASEAEYRAVADAAPGQIFFAIMPGETTARPRALTLSELAGAAATNEYAGAIHAQVLTLLETAGEGDQVVIAQGASFQMTAFIHTWSS</sequence>
<accession>A0A7W9SWH1</accession>
<comment type="caution">
    <text evidence="1">The sequence shown here is derived from an EMBL/GenBank/DDBJ whole genome shotgun (WGS) entry which is preliminary data.</text>
</comment>
<proteinExistence type="predicted"/>
<evidence type="ECO:0000313" key="2">
    <source>
        <dbReference type="Proteomes" id="UP000520814"/>
    </source>
</evidence>
<dbReference type="RefSeq" id="WP_184204210.1">
    <property type="nucleotide sequence ID" value="NZ_JACHGW010000015.1"/>
</dbReference>
<gene>
    <name evidence="1" type="ORF">HNQ39_005974</name>
</gene>
<organism evidence="1 2">
    <name type="scientific">Armatimonas rosea</name>
    <dbReference type="NCBI Taxonomy" id="685828"/>
    <lineage>
        <taxon>Bacteria</taxon>
        <taxon>Bacillati</taxon>
        <taxon>Armatimonadota</taxon>
        <taxon>Armatimonadia</taxon>
        <taxon>Armatimonadales</taxon>
        <taxon>Armatimonadaceae</taxon>
        <taxon>Armatimonas</taxon>
    </lineage>
</organism>
<dbReference type="EMBL" id="JACHGW010000015">
    <property type="protein sequence ID" value="MBB6054127.1"/>
    <property type="molecule type" value="Genomic_DNA"/>
</dbReference>
<dbReference type="AlphaFoldDB" id="A0A7W9SWH1"/>
<reference evidence="1 2" key="1">
    <citation type="submission" date="2020-08" db="EMBL/GenBank/DDBJ databases">
        <title>Genomic Encyclopedia of Type Strains, Phase IV (KMG-IV): sequencing the most valuable type-strain genomes for metagenomic binning, comparative biology and taxonomic classification.</title>
        <authorList>
            <person name="Goeker M."/>
        </authorList>
    </citation>
    <scope>NUCLEOTIDE SEQUENCE [LARGE SCALE GENOMIC DNA]</scope>
    <source>
        <strain evidence="1 2">DSM 23562</strain>
    </source>
</reference>
<keyword evidence="2" id="KW-1185">Reference proteome</keyword>
<evidence type="ECO:0000313" key="1">
    <source>
        <dbReference type="EMBL" id="MBB6054127.1"/>
    </source>
</evidence>
<dbReference type="Proteomes" id="UP000520814">
    <property type="component" value="Unassembled WGS sequence"/>
</dbReference>
<name>A0A7W9SWH1_ARMRO</name>